<evidence type="ECO:0000313" key="1">
    <source>
        <dbReference type="EMBL" id="KAH1122072.1"/>
    </source>
</evidence>
<accession>A0A9D4AGW8</accession>
<keyword evidence="2" id="KW-1185">Reference proteome</keyword>
<dbReference type="Proteomes" id="UP000828251">
    <property type="component" value="Unassembled WGS sequence"/>
</dbReference>
<dbReference type="AlphaFoldDB" id="A0A9D4AGW8"/>
<sequence>MDRRTTLDIGKAIEELVAIDWKDRNGGMSGCLAVKSIGRSGGSAMIWREWIEMIIQSYSTMHIDALVQLENKRYVHFTGFYGQADSNQRDLCWKNRSWKGILM</sequence>
<evidence type="ECO:0000313" key="2">
    <source>
        <dbReference type="Proteomes" id="UP000828251"/>
    </source>
</evidence>
<gene>
    <name evidence="1" type="ORF">J1N35_005232</name>
</gene>
<dbReference type="EMBL" id="JAIQCV010000002">
    <property type="protein sequence ID" value="KAH1122072.1"/>
    <property type="molecule type" value="Genomic_DNA"/>
</dbReference>
<name>A0A9D4AGW8_9ROSI</name>
<dbReference type="OrthoDB" id="991388at2759"/>
<protein>
    <submittedName>
        <fullName evidence="1">Uncharacterized protein</fullName>
    </submittedName>
</protein>
<proteinExistence type="predicted"/>
<comment type="caution">
    <text evidence="1">The sequence shown here is derived from an EMBL/GenBank/DDBJ whole genome shotgun (WGS) entry which is preliminary data.</text>
</comment>
<organism evidence="1 2">
    <name type="scientific">Gossypium stocksii</name>
    <dbReference type="NCBI Taxonomy" id="47602"/>
    <lineage>
        <taxon>Eukaryota</taxon>
        <taxon>Viridiplantae</taxon>
        <taxon>Streptophyta</taxon>
        <taxon>Embryophyta</taxon>
        <taxon>Tracheophyta</taxon>
        <taxon>Spermatophyta</taxon>
        <taxon>Magnoliopsida</taxon>
        <taxon>eudicotyledons</taxon>
        <taxon>Gunneridae</taxon>
        <taxon>Pentapetalae</taxon>
        <taxon>rosids</taxon>
        <taxon>malvids</taxon>
        <taxon>Malvales</taxon>
        <taxon>Malvaceae</taxon>
        <taxon>Malvoideae</taxon>
        <taxon>Gossypium</taxon>
    </lineage>
</organism>
<reference evidence="1 2" key="1">
    <citation type="journal article" date="2021" name="Plant Biotechnol. J.">
        <title>Multi-omics assisted identification of the key and species-specific regulatory components of drought-tolerant mechanisms in Gossypium stocksii.</title>
        <authorList>
            <person name="Yu D."/>
            <person name="Ke L."/>
            <person name="Zhang D."/>
            <person name="Wu Y."/>
            <person name="Sun Y."/>
            <person name="Mei J."/>
            <person name="Sun J."/>
            <person name="Sun Y."/>
        </authorList>
    </citation>
    <scope>NUCLEOTIDE SEQUENCE [LARGE SCALE GENOMIC DNA]</scope>
    <source>
        <strain evidence="2">cv. E1</strain>
        <tissue evidence="1">Leaf</tissue>
    </source>
</reference>